<name>A0A3N1PS57_9GAMM</name>
<evidence type="ECO:0000259" key="15">
    <source>
        <dbReference type="Pfam" id="PF07715"/>
    </source>
</evidence>
<protein>
    <submittedName>
        <fullName evidence="16">Iron complex outermembrane receptor protein</fullName>
    </submittedName>
</protein>
<keyword evidence="8 12" id="KW-0798">TonB box</keyword>
<evidence type="ECO:0000256" key="4">
    <source>
        <dbReference type="ARBA" id="ARBA00022496"/>
    </source>
</evidence>
<evidence type="ECO:0000256" key="1">
    <source>
        <dbReference type="ARBA" id="ARBA00004571"/>
    </source>
</evidence>
<dbReference type="PROSITE" id="PS52016">
    <property type="entry name" value="TONB_DEPENDENT_REC_3"/>
    <property type="match status" value="1"/>
</dbReference>
<dbReference type="Pfam" id="PF07715">
    <property type="entry name" value="Plug"/>
    <property type="match status" value="1"/>
</dbReference>
<dbReference type="GO" id="GO:0006826">
    <property type="term" value="P:iron ion transport"/>
    <property type="evidence" value="ECO:0007669"/>
    <property type="project" value="UniProtKB-KW"/>
</dbReference>
<dbReference type="RefSeq" id="WP_123420606.1">
    <property type="nucleotide sequence ID" value="NZ_RJUL01000002.1"/>
</dbReference>
<reference evidence="16 17" key="1">
    <citation type="submission" date="2018-11" db="EMBL/GenBank/DDBJ databases">
        <title>Genomic Encyclopedia of Type Strains, Phase IV (KMG-IV): sequencing the most valuable type-strain genomes for metagenomic binning, comparative biology and taxonomic classification.</title>
        <authorList>
            <person name="Goeker M."/>
        </authorList>
    </citation>
    <scope>NUCLEOTIDE SEQUENCE [LARGE SCALE GENOMIC DNA]</scope>
    <source>
        <strain evidence="16 17">DSM 21945</strain>
    </source>
</reference>
<dbReference type="InterPro" id="IPR000531">
    <property type="entry name" value="Beta-barrel_TonB"/>
</dbReference>
<sequence>MSVRQKMQPSYNLTPIALAVCLGLAASAPALAADEPAAKSDEPSLEVIEVTARRTAENLQSVPVAVTSLSAEQMSQRGVEDLADVQWYSPNTTLQVSRGTNSTLTAYIRGIGQQDPLWGFEPGVGIYIDDVYVARPQGAVMDILDVQRIEVLRGPQGTLYGRNTIGGAVKYVTKKLHGDPELHLKGTVGSYNQRDFTVSGQMPLSDTFWAGIAYGTFNRDGFGKFKNTGADNYDKDIQAGRVSFAWYPSDNLSVNFMADRTWDDSHAKGGYRLTPSLVTGQQPYGSVYDSDTSMPTKNSVETGGEALTITYNINNDWTFKSITAHRDGDTDTNIDFDSTAQPSLDIPALYDDRQFTQEFQLNFDNGGWKAVGGVYYLDGQACGVFETVLGLQGVTVENGGCVDTKSYAAYAQGSFPLTKDLSMTLGGRYTRDKKDADVYRYVYLGIRYPHDPATPPFAVQSDFADSATFSRFSPRVGLEYQLTQDLMVYGSYTNGFKSGGFDMRANKSVNPDADKPYSPEIVDTYEVGAKAEWFNHRLRTNIAAFYSNYDDMQITVQRAVNNNTDVASQVLNAGKSEIKGMELEATLAATDALQFTANLGYVDPKFKRVDYFDPNAGQVVDVSDLWSFANTPKWTGSLLAQYNLEAFGGDMVVSGGVNYRDKTQIFETPSMLDAGSVTLWNASVAWYKGNWEVQLTGRNLGDKEYRLAGYNFAAPRDAQGNVTGPGLGGEDTIVGYYGDPRTVSLSVGYRF</sequence>
<evidence type="ECO:0000256" key="12">
    <source>
        <dbReference type="RuleBase" id="RU003357"/>
    </source>
</evidence>
<dbReference type="Pfam" id="PF00593">
    <property type="entry name" value="TonB_dep_Rec_b-barrel"/>
    <property type="match status" value="1"/>
</dbReference>
<evidence type="ECO:0000256" key="2">
    <source>
        <dbReference type="ARBA" id="ARBA00022448"/>
    </source>
</evidence>
<dbReference type="STRING" id="584787.GCA_001247655_02419"/>
<dbReference type="Gene3D" id="2.40.170.20">
    <property type="entry name" value="TonB-dependent receptor, beta-barrel domain"/>
    <property type="match status" value="1"/>
</dbReference>
<evidence type="ECO:0000256" key="10">
    <source>
        <dbReference type="ARBA" id="ARBA00023237"/>
    </source>
</evidence>
<keyword evidence="7" id="KW-0406">Ion transport</keyword>
<dbReference type="AlphaFoldDB" id="A0A3N1PS57"/>
<dbReference type="PANTHER" id="PTHR32552:SF81">
    <property type="entry name" value="TONB-DEPENDENT OUTER MEMBRANE RECEPTOR"/>
    <property type="match status" value="1"/>
</dbReference>
<keyword evidence="9 11" id="KW-0472">Membrane</keyword>
<dbReference type="InterPro" id="IPR039426">
    <property type="entry name" value="TonB-dep_rcpt-like"/>
</dbReference>
<keyword evidence="16" id="KW-0675">Receptor</keyword>
<keyword evidence="5 11" id="KW-0812">Transmembrane</keyword>
<evidence type="ECO:0000256" key="6">
    <source>
        <dbReference type="ARBA" id="ARBA00023004"/>
    </source>
</evidence>
<feature type="domain" description="TonB-dependent receptor plug" evidence="15">
    <location>
        <begin position="59"/>
        <end position="168"/>
    </location>
</feature>
<evidence type="ECO:0000256" key="5">
    <source>
        <dbReference type="ARBA" id="ARBA00022692"/>
    </source>
</evidence>
<evidence type="ECO:0000256" key="13">
    <source>
        <dbReference type="SAM" id="SignalP"/>
    </source>
</evidence>
<accession>A0A3N1PS57</accession>
<keyword evidence="2 11" id="KW-0813">Transport</keyword>
<keyword evidence="6" id="KW-0408">Iron</keyword>
<dbReference type="InterPro" id="IPR012910">
    <property type="entry name" value="Plug_dom"/>
</dbReference>
<keyword evidence="10 11" id="KW-0998">Cell outer membrane</keyword>
<evidence type="ECO:0000313" key="17">
    <source>
        <dbReference type="Proteomes" id="UP000268033"/>
    </source>
</evidence>
<dbReference type="GO" id="GO:0009279">
    <property type="term" value="C:cell outer membrane"/>
    <property type="evidence" value="ECO:0007669"/>
    <property type="project" value="UniProtKB-SubCell"/>
</dbReference>
<dbReference type="SUPFAM" id="SSF56935">
    <property type="entry name" value="Porins"/>
    <property type="match status" value="1"/>
</dbReference>
<comment type="caution">
    <text evidence="16">The sequence shown here is derived from an EMBL/GenBank/DDBJ whole genome shotgun (WGS) entry which is preliminary data.</text>
</comment>
<dbReference type="PANTHER" id="PTHR32552">
    <property type="entry name" value="FERRICHROME IRON RECEPTOR-RELATED"/>
    <property type="match status" value="1"/>
</dbReference>
<evidence type="ECO:0000259" key="14">
    <source>
        <dbReference type="Pfam" id="PF00593"/>
    </source>
</evidence>
<evidence type="ECO:0000256" key="7">
    <source>
        <dbReference type="ARBA" id="ARBA00023065"/>
    </source>
</evidence>
<comment type="similarity">
    <text evidence="11 12">Belongs to the TonB-dependent receptor family.</text>
</comment>
<organism evidence="16 17">
    <name type="scientific">Gallaecimonas pentaromativorans</name>
    <dbReference type="NCBI Taxonomy" id="584787"/>
    <lineage>
        <taxon>Bacteria</taxon>
        <taxon>Pseudomonadati</taxon>
        <taxon>Pseudomonadota</taxon>
        <taxon>Gammaproteobacteria</taxon>
        <taxon>Enterobacterales</taxon>
        <taxon>Gallaecimonadaceae</taxon>
        <taxon>Gallaecimonas</taxon>
    </lineage>
</organism>
<proteinExistence type="inferred from homology"/>
<dbReference type="CDD" id="cd01347">
    <property type="entry name" value="ligand_gated_channel"/>
    <property type="match status" value="1"/>
</dbReference>
<comment type="subcellular location">
    <subcellularLocation>
        <location evidence="1 11">Cell outer membrane</location>
        <topology evidence="1 11">Multi-pass membrane protein</topology>
    </subcellularLocation>
</comment>
<dbReference type="InterPro" id="IPR036942">
    <property type="entry name" value="Beta-barrel_TonB_sf"/>
</dbReference>
<evidence type="ECO:0000256" key="11">
    <source>
        <dbReference type="PROSITE-ProRule" id="PRU01360"/>
    </source>
</evidence>
<evidence type="ECO:0000256" key="3">
    <source>
        <dbReference type="ARBA" id="ARBA00022452"/>
    </source>
</evidence>
<gene>
    <name evidence="16" type="ORF">EDC28_10214</name>
</gene>
<keyword evidence="13" id="KW-0732">Signal</keyword>
<evidence type="ECO:0000313" key="16">
    <source>
        <dbReference type="EMBL" id="ROQ29650.1"/>
    </source>
</evidence>
<feature type="chain" id="PRO_5018262765" evidence="13">
    <location>
        <begin position="33"/>
        <end position="751"/>
    </location>
</feature>
<evidence type="ECO:0000256" key="9">
    <source>
        <dbReference type="ARBA" id="ARBA00023136"/>
    </source>
</evidence>
<feature type="signal peptide" evidence="13">
    <location>
        <begin position="1"/>
        <end position="32"/>
    </location>
</feature>
<dbReference type="Proteomes" id="UP000268033">
    <property type="component" value="Unassembled WGS sequence"/>
</dbReference>
<dbReference type="EMBL" id="RJUL01000002">
    <property type="protein sequence ID" value="ROQ29650.1"/>
    <property type="molecule type" value="Genomic_DNA"/>
</dbReference>
<keyword evidence="4" id="KW-0410">Iron transport</keyword>
<keyword evidence="17" id="KW-1185">Reference proteome</keyword>
<feature type="domain" description="TonB-dependent receptor-like beta-barrel" evidence="14">
    <location>
        <begin position="260"/>
        <end position="700"/>
    </location>
</feature>
<keyword evidence="3 11" id="KW-1134">Transmembrane beta strand</keyword>
<evidence type="ECO:0000256" key="8">
    <source>
        <dbReference type="ARBA" id="ARBA00023077"/>
    </source>
</evidence>